<dbReference type="EMBL" id="CP002390">
    <property type="protein sequence ID" value="EFE28064.1"/>
    <property type="molecule type" value="Genomic_DNA"/>
</dbReference>
<dbReference type="OrthoDB" id="87592at2"/>
<reference evidence="2" key="1">
    <citation type="submission" date="2010-12" db="EMBL/GenBank/DDBJ databases">
        <title>The genome sequence of Filifactor alocis strain ATCC 35896.</title>
        <authorList>
            <consortium name="The Broad Institute Genome Sequencing Platform"/>
            <person name="Ward D."/>
            <person name="Earl A."/>
            <person name="Feldgarden M."/>
            <person name="Young S.K."/>
            <person name="Gargeya S."/>
            <person name="Zeng Q."/>
            <person name="Alvarado L."/>
            <person name="Berlin A."/>
            <person name="Bochicchio J."/>
            <person name="Chapman S.B."/>
            <person name="Chen Z."/>
            <person name="Freedman E."/>
            <person name="Gellesch M."/>
            <person name="Goldberg J."/>
            <person name="Griggs A."/>
            <person name="Gujja S."/>
            <person name="Heilman E."/>
            <person name="Heiman D."/>
            <person name="Howarth C."/>
            <person name="Mehta T."/>
            <person name="Neiman D."/>
            <person name="Pearson M."/>
            <person name="Roberts A."/>
            <person name="Saif S."/>
            <person name="Shea T."/>
            <person name="Shenoy N."/>
            <person name="Sisk P."/>
            <person name="Stolte C."/>
            <person name="Sykes S."/>
            <person name="White J."/>
            <person name="Yandava C."/>
            <person name="Izard J."/>
            <person name="Blanton J.M."/>
            <person name="Baranova O.V."/>
            <person name="Tanner A.C."/>
            <person name="Dewhirst F.E."/>
            <person name="Haas B."/>
            <person name="Nusbaum C."/>
            <person name="Birren B."/>
        </authorList>
    </citation>
    <scope>NUCLEOTIDE SEQUENCE [LARGE SCALE GENOMIC DNA]</scope>
    <source>
        <strain evidence="2">ATCC 35896 / D40 B5</strain>
    </source>
</reference>
<dbReference type="Proteomes" id="UP000007468">
    <property type="component" value="Chromosome"/>
</dbReference>
<dbReference type="KEGG" id="faa:HMPREF0389_01317"/>
<name>D6GT79_FILAD</name>
<accession>D6GT79</accession>
<dbReference type="RefSeq" id="WP_014263129.1">
    <property type="nucleotide sequence ID" value="NC_016630.1"/>
</dbReference>
<gene>
    <name evidence="1" type="ordered locus">HMPREF0389_01317</name>
</gene>
<keyword evidence="2" id="KW-1185">Reference proteome</keyword>
<dbReference type="PATRIC" id="fig|546269.5.peg.1683"/>
<dbReference type="AlphaFoldDB" id="D6GT79"/>
<evidence type="ECO:0000313" key="2">
    <source>
        <dbReference type="Proteomes" id="UP000007468"/>
    </source>
</evidence>
<protein>
    <submittedName>
        <fullName evidence="1">Uncharacterized protein</fullName>
    </submittedName>
</protein>
<proteinExistence type="predicted"/>
<organism evidence="1 2">
    <name type="scientific">Filifactor alocis (strain ATCC 35896 / CCUG 47790 / D40 B5)</name>
    <name type="common">Fusobacterium alocis</name>
    <dbReference type="NCBI Taxonomy" id="546269"/>
    <lineage>
        <taxon>Bacteria</taxon>
        <taxon>Bacillati</taxon>
        <taxon>Bacillota</taxon>
        <taxon>Clostridia</taxon>
        <taxon>Peptostreptococcales</taxon>
        <taxon>Filifactoraceae</taxon>
        <taxon>Filifactor</taxon>
    </lineage>
</organism>
<evidence type="ECO:0000313" key="1">
    <source>
        <dbReference type="EMBL" id="EFE28064.1"/>
    </source>
</evidence>
<dbReference type="STRING" id="546269.HMPREF0389_01317"/>
<sequence length="151" mass="17401">MTETKIMIGENEFVLYESGDYVGKMTVWGRETDIFLDIDVNENRVTDVVFEKINWLNDNRDVVVDAFMEENDHFVDVINEMIESGDFDADEQISQEDFEDALFVNNVLIFIRGRNSEFSLDLDAEPDYLLGHLACMEIDSNYEVECCGING</sequence>
<dbReference type="eggNOG" id="ENOG5031V94">
    <property type="taxonomic scope" value="Bacteria"/>
</dbReference>